<protein>
    <submittedName>
        <fullName evidence="16">TonB-dependent receptor</fullName>
    </submittedName>
</protein>
<evidence type="ECO:0000313" key="17">
    <source>
        <dbReference type="Proteomes" id="UP000029640"/>
    </source>
</evidence>
<evidence type="ECO:0000256" key="13">
    <source>
        <dbReference type="SAM" id="SignalP"/>
    </source>
</evidence>
<dbReference type="PATRIC" id="fig|1265313.6.peg.2740"/>
<evidence type="ECO:0000256" key="9">
    <source>
        <dbReference type="ARBA" id="ARBA00023136"/>
    </source>
</evidence>
<dbReference type="InterPro" id="IPR000531">
    <property type="entry name" value="Beta-barrel_TonB"/>
</dbReference>
<organism evidence="16 17">
    <name type="scientific">Pseudohaliea rubra DSM 19751</name>
    <dbReference type="NCBI Taxonomy" id="1265313"/>
    <lineage>
        <taxon>Bacteria</taxon>
        <taxon>Pseudomonadati</taxon>
        <taxon>Pseudomonadota</taxon>
        <taxon>Gammaproteobacteria</taxon>
        <taxon>Cellvibrionales</taxon>
        <taxon>Halieaceae</taxon>
        <taxon>Pseudohaliea</taxon>
    </lineage>
</organism>
<keyword evidence="8 12" id="KW-0798">TonB box</keyword>
<keyword evidence="9 11" id="KW-0472">Membrane</keyword>
<evidence type="ECO:0000256" key="5">
    <source>
        <dbReference type="ARBA" id="ARBA00022692"/>
    </source>
</evidence>
<dbReference type="Pfam" id="PF07715">
    <property type="entry name" value="Plug"/>
    <property type="match status" value="1"/>
</dbReference>
<dbReference type="PANTHER" id="PTHR32552">
    <property type="entry name" value="FERRICHROME IRON RECEPTOR-RELATED"/>
    <property type="match status" value="1"/>
</dbReference>
<dbReference type="AlphaFoldDB" id="A0A095VMQ8"/>
<evidence type="ECO:0000256" key="4">
    <source>
        <dbReference type="ARBA" id="ARBA00022496"/>
    </source>
</evidence>
<keyword evidence="10 11" id="KW-0998">Cell outer membrane</keyword>
<dbReference type="STRING" id="1265313.HRUBRA_02783"/>
<feature type="signal peptide" evidence="13">
    <location>
        <begin position="1"/>
        <end position="23"/>
    </location>
</feature>
<evidence type="ECO:0000259" key="15">
    <source>
        <dbReference type="Pfam" id="PF07715"/>
    </source>
</evidence>
<keyword evidence="3 11" id="KW-1134">Transmembrane beta strand</keyword>
<dbReference type="InterPro" id="IPR012910">
    <property type="entry name" value="Plug_dom"/>
</dbReference>
<evidence type="ECO:0000256" key="1">
    <source>
        <dbReference type="ARBA" id="ARBA00004571"/>
    </source>
</evidence>
<evidence type="ECO:0000256" key="3">
    <source>
        <dbReference type="ARBA" id="ARBA00022452"/>
    </source>
</evidence>
<evidence type="ECO:0000256" key="10">
    <source>
        <dbReference type="ARBA" id="ARBA00023237"/>
    </source>
</evidence>
<dbReference type="RefSeq" id="WP_035516874.1">
    <property type="nucleotide sequence ID" value="NZ_KN234771.1"/>
</dbReference>
<dbReference type="Pfam" id="PF00593">
    <property type="entry name" value="TonB_dep_Rec_b-barrel"/>
    <property type="match status" value="1"/>
</dbReference>
<dbReference type="SUPFAM" id="SSF56935">
    <property type="entry name" value="Porins"/>
    <property type="match status" value="1"/>
</dbReference>
<keyword evidence="17" id="KW-1185">Reference proteome</keyword>
<evidence type="ECO:0000256" key="2">
    <source>
        <dbReference type="ARBA" id="ARBA00022448"/>
    </source>
</evidence>
<comment type="similarity">
    <text evidence="11 12">Belongs to the TonB-dependent receptor family.</text>
</comment>
<sequence length="790" mass="86097">MPPTFKRLTLPAVLAAVVSPAFAQPLLEEVIVTATKREEGLQDVPIAISVMSGEAMTELGIANLTDLTVFMPNIHVNEAGTGTQLFIRGVGSGVNYGFEQSVGTFIDGVYYGRGRSARGQFLDVARVEVLKGPQSTLFGKNTIAGAINITTNRPGDELESYVDVGYRTEFDGYMIEGMVNVPVSDTVKARFSGRYYEDDGYVENLAAGGEDGPRREDMTLRAVIDWTPTEDLTLSFKAEHNKNDVYGRQQVISRASPAATGLYRAFGDPGFTAGLDWQQYDQNISPDVIEHSGRPYRSGVFDETETDLLQLTADWRLGEHTLRSITAWLDYEFTNELDVDYSPLRFLGRGRTEAYEQFTQEFILSSPTGGFLEYLAGVFYQSEELDNNRHTFAIFSALPPVEGAILGNIAGALGVPSLPPTTLDGDATSEFSQEAETLSVFTELTFNLSDSLRLTAGLRYSQDEKSMDKSGDIINLSGVLPDPVFKQVWSPAVLALADVHAFSRTRSESHVIGNINLQYDVNADTMAYVNIANGYKAGGFDEDNALGREDVAEFEDESVTSIEIGAKMTLGGGAGRFNVAYFNNVYEDIQVSTFDGNCCFVVGNAAEAEVQGIEADLTYALTEGLTVNLAAAWLDAVYSEFADAACNEAQIIDWIGAGNARATCVQDLGGENLQFAPEYTFNIGFRYDRPIGAGLRLAIGADYLWSDDVVVGNDLDPELIQDAVGKVNANISLGASDDRWELSLIGRNLTDEKTFPWGNDVPLAGLGFSGSYFKFIDPPAHAELRLRVNF</sequence>
<dbReference type="PROSITE" id="PS52016">
    <property type="entry name" value="TONB_DEPENDENT_REC_3"/>
    <property type="match status" value="1"/>
</dbReference>
<feature type="domain" description="TonB-dependent receptor plug" evidence="15">
    <location>
        <begin position="41"/>
        <end position="146"/>
    </location>
</feature>
<dbReference type="GO" id="GO:0006826">
    <property type="term" value="P:iron ion transport"/>
    <property type="evidence" value="ECO:0007669"/>
    <property type="project" value="UniProtKB-KW"/>
</dbReference>
<keyword evidence="2 11" id="KW-0813">Transport</keyword>
<evidence type="ECO:0000256" key="8">
    <source>
        <dbReference type="ARBA" id="ARBA00023077"/>
    </source>
</evidence>
<evidence type="ECO:0000256" key="11">
    <source>
        <dbReference type="PROSITE-ProRule" id="PRU01360"/>
    </source>
</evidence>
<accession>A0A095VMQ8</accession>
<keyword evidence="4" id="KW-0410">Iron transport</keyword>
<keyword evidence="6" id="KW-0408">Iron</keyword>
<keyword evidence="16" id="KW-0675">Receptor</keyword>
<proteinExistence type="inferred from homology"/>
<dbReference type="eggNOG" id="COG4771">
    <property type="taxonomic scope" value="Bacteria"/>
</dbReference>
<comment type="caution">
    <text evidence="16">The sequence shown here is derived from an EMBL/GenBank/DDBJ whole genome shotgun (WGS) entry which is preliminary data.</text>
</comment>
<keyword evidence="7" id="KW-0406">Ion transport</keyword>
<dbReference type="InterPro" id="IPR036942">
    <property type="entry name" value="Beta-barrel_TonB_sf"/>
</dbReference>
<keyword evidence="5 11" id="KW-0812">Transmembrane</keyword>
<reference evidence="16 17" key="1">
    <citation type="journal article" date="2014" name="Genome Announc.">
        <title>Genome Sequence of Gammaproteobacterial Pseudohaliea rubra Type Strain DSM 19751, Isolated from Coastal Seawater of the Mediterranean Sea.</title>
        <authorList>
            <person name="Spring S."/>
            <person name="Fiebig A."/>
            <person name="Riedel T."/>
            <person name="Goker M."/>
            <person name="Klenk H.P."/>
        </authorList>
    </citation>
    <scope>NUCLEOTIDE SEQUENCE [LARGE SCALE GENOMIC DNA]</scope>
    <source>
        <strain evidence="16 17">DSM 19751</strain>
    </source>
</reference>
<feature type="domain" description="TonB-dependent receptor-like beta-barrel" evidence="14">
    <location>
        <begin position="268"/>
        <end position="749"/>
    </location>
</feature>
<evidence type="ECO:0000259" key="14">
    <source>
        <dbReference type="Pfam" id="PF00593"/>
    </source>
</evidence>
<evidence type="ECO:0000256" key="12">
    <source>
        <dbReference type="RuleBase" id="RU003357"/>
    </source>
</evidence>
<dbReference type="HOGENOM" id="CLU_008287_15_0_6"/>
<dbReference type="PANTHER" id="PTHR32552:SF81">
    <property type="entry name" value="TONB-DEPENDENT OUTER MEMBRANE RECEPTOR"/>
    <property type="match status" value="1"/>
</dbReference>
<dbReference type="GO" id="GO:0009279">
    <property type="term" value="C:cell outer membrane"/>
    <property type="evidence" value="ECO:0007669"/>
    <property type="project" value="UniProtKB-SubCell"/>
</dbReference>
<dbReference type="InterPro" id="IPR039426">
    <property type="entry name" value="TonB-dep_rcpt-like"/>
</dbReference>
<name>A0A095VMQ8_9GAMM</name>
<dbReference type="Gene3D" id="2.40.170.20">
    <property type="entry name" value="TonB-dependent receptor, beta-barrel domain"/>
    <property type="match status" value="1"/>
</dbReference>
<feature type="chain" id="PRO_5001912610" evidence="13">
    <location>
        <begin position="24"/>
        <end position="790"/>
    </location>
</feature>
<evidence type="ECO:0000256" key="6">
    <source>
        <dbReference type="ARBA" id="ARBA00023004"/>
    </source>
</evidence>
<evidence type="ECO:0000256" key="7">
    <source>
        <dbReference type="ARBA" id="ARBA00023065"/>
    </source>
</evidence>
<dbReference type="EMBL" id="AUVB01000088">
    <property type="protein sequence ID" value="KGE02645.1"/>
    <property type="molecule type" value="Genomic_DNA"/>
</dbReference>
<evidence type="ECO:0000313" key="16">
    <source>
        <dbReference type="EMBL" id="KGE02645.1"/>
    </source>
</evidence>
<comment type="subcellular location">
    <subcellularLocation>
        <location evidence="1 11">Cell outer membrane</location>
        <topology evidence="1 11">Multi-pass membrane protein</topology>
    </subcellularLocation>
</comment>
<gene>
    <name evidence="16" type="ORF">HRUBRA_02783</name>
</gene>
<keyword evidence="13" id="KW-0732">Signal</keyword>
<dbReference type="Proteomes" id="UP000029640">
    <property type="component" value="Unassembled WGS sequence"/>
</dbReference>